<organism evidence="7 8">
    <name type="scientific">candidate division CPR2 bacterium GW2011_GWC2_39_10</name>
    <dbReference type="NCBI Taxonomy" id="1618345"/>
    <lineage>
        <taxon>Bacteria</taxon>
        <taxon>Bacteria division CPR2</taxon>
    </lineage>
</organism>
<dbReference type="GO" id="GO:0004132">
    <property type="term" value="F:dCMP deaminase activity"/>
    <property type="evidence" value="ECO:0007669"/>
    <property type="project" value="TreeGrafter"/>
</dbReference>
<keyword evidence="5" id="KW-0862">Zinc</keyword>
<dbReference type="PANTHER" id="PTHR11086">
    <property type="entry name" value="DEOXYCYTIDYLATE DEAMINASE-RELATED"/>
    <property type="match status" value="1"/>
</dbReference>
<dbReference type="InterPro" id="IPR015517">
    <property type="entry name" value="dCMP_deaminase-rel"/>
</dbReference>
<dbReference type="InterPro" id="IPR016193">
    <property type="entry name" value="Cytidine_deaminase-like"/>
</dbReference>
<dbReference type="InterPro" id="IPR002125">
    <property type="entry name" value="CMP_dCMP_dom"/>
</dbReference>
<dbReference type="SUPFAM" id="SSF53927">
    <property type="entry name" value="Cytidine deaminase-like"/>
    <property type="match status" value="1"/>
</dbReference>
<dbReference type="InterPro" id="IPR016192">
    <property type="entry name" value="APOBEC/CMP_deaminase_Zn-bd"/>
</dbReference>
<comment type="cofactor">
    <cofactor evidence="1">
        <name>Zn(2+)</name>
        <dbReference type="ChEBI" id="CHEBI:29105"/>
    </cofactor>
</comment>
<dbReference type="STRING" id="1618345.UT18_C0002G0006"/>
<proteinExistence type="inferred from homology"/>
<dbReference type="PATRIC" id="fig|1618345.3.peg.60"/>
<dbReference type="EMBL" id="LBVV01000002">
    <property type="protein sequence ID" value="KKQ95229.1"/>
    <property type="molecule type" value="Genomic_DNA"/>
</dbReference>
<evidence type="ECO:0000256" key="3">
    <source>
        <dbReference type="ARBA" id="ARBA00022723"/>
    </source>
</evidence>
<dbReference type="AlphaFoldDB" id="A0A0G0PAT0"/>
<dbReference type="GO" id="GO:0008270">
    <property type="term" value="F:zinc ion binding"/>
    <property type="evidence" value="ECO:0007669"/>
    <property type="project" value="InterPro"/>
</dbReference>
<dbReference type="CDD" id="cd01286">
    <property type="entry name" value="deoxycytidylate_deaminase"/>
    <property type="match status" value="1"/>
</dbReference>
<dbReference type="InterPro" id="IPR015797">
    <property type="entry name" value="NUDIX_hydrolase-like_dom_sf"/>
</dbReference>
<keyword evidence="4" id="KW-0378">Hydrolase</keyword>
<evidence type="ECO:0000256" key="5">
    <source>
        <dbReference type="ARBA" id="ARBA00022833"/>
    </source>
</evidence>
<protein>
    <submittedName>
        <fullName evidence="7">CMP/dCMP deaminase zinc-binding protein</fullName>
    </submittedName>
</protein>
<dbReference type="SUPFAM" id="SSF55811">
    <property type="entry name" value="Nudix"/>
    <property type="match status" value="1"/>
</dbReference>
<dbReference type="Gene3D" id="3.90.79.10">
    <property type="entry name" value="Nucleoside Triphosphate Pyrophosphohydrolase"/>
    <property type="match status" value="1"/>
</dbReference>
<evidence type="ECO:0000256" key="1">
    <source>
        <dbReference type="ARBA" id="ARBA00001947"/>
    </source>
</evidence>
<comment type="similarity">
    <text evidence="2">Belongs to the cytidine and deoxycytidylate deaminase family.</text>
</comment>
<feature type="domain" description="CMP/dCMP-type deaminase" evidence="6">
    <location>
        <begin position="8"/>
        <end position="146"/>
    </location>
</feature>
<gene>
    <name evidence="7" type="ORF">UT18_C0002G0006</name>
</gene>
<evidence type="ECO:0000313" key="7">
    <source>
        <dbReference type="EMBL" id="KKQ95229.1"/>
    </source>
</evidence>
<name>A0A0G0PAT0_UNCC2</name>
<evidence type="ECO:0000256" key="2">
    <source>
        <dbReference type="ARBA" id="ARBA00006576"/>
    </source>
</evidence>
<evidence type="ECO:0000256" key="4">
    <source>
        <dbReference type="ARBA" id="ARBA00022801"/>
    </source>
</evidence>
<dbReference type="InterPro" id="IPR035105">
    <property type="entry name" value="Deoxycytidylate_deaminase_dom"/>
</dbReference>
<dbReference type="PANTHER" id="PTHR11086:SF18">
    <property type="entry name" value="DEOXYCYTIDYLATE DEAMINASE"/>
    <property type="match status" value="1"/>
</dbReference>
<dbReference type="PROSITE" id="PS00903">
    <property type="entry name" value="CYT_DCMP_DEAMINASES_1"/>
    <property type="match status" value="1"/>
</dbReference>
<dbReference type="PROSITE" id="PS51747">
    <property type="entry name" value="CYT_DCMP_DEAMINASES_2"/>
    <property type="match status" value="1"/>
</dbReference>
<dbReference type="Pfam" id="PF00383">
    <property type="entry name" value="dCMP_cyt_deam_1"/>
    <property type="match status" value="1"/>
</dbReference>
<evidence type="ECO:0000259" key="6">
    <source>
        <dbReference type="PROSITE" id="PS51747"/>
    </source>
</evidence>
<dbReference type="Gene3D" id="3.40.140.10">
    <property type="entry name" value="Cytidine Deaminase, domain 2"/>
    <property type="match status" value="1"/>
</dbReference>
<sequence>MPQKLRPDIDEYFLKIAKVVSERSTCIRRKVGAVVVKNKHILATGYNGAAAGAKDCLELGCLRDQNNIPSGSTTSVCRAIHAEENVIIQAALSGNGIKGATIYCTTSPCSHCARLLVNAGVKRFVCFLNYTNTEAHESFRQAGIELDVLPEPNFDLKKINERVLAVDDFTFKEAGFFTGFKDTNINSFYKKIRSSVRYIDRDDAEVNDEWKQIIPYVLVHKKDKYLVLKRLPKGKEKRLYEAYTFGVGGHINPVDSSTGERGKDVIERGMHREMEEEIDTSKIKFKSIKLVGFVYNESQEVSRHHIGFIYDAEIENNKVNVRETKFLEPFMVAKKDLQKFLNGKESWAEIVYSHYINKK</sequence>
<keyword evidence="3" id="KW-0479">Metal-binding</keyword>
<dbReference type="GO" id="GO:0005737">
    <property type="term" value="C:cytoplasm"/>
    <property type="evidence" value="ECO:0007669"/>
    <property type="project" value="TreeGrafter"/>
</dbReference>
<accession>A0A0G0PAT0</accession>
<dbReference type="Proteomes" id="UP000034207">
    <property type="component" value="Unassembled WGS sequence"/>
</dbReference>
<reference evidence="7 8" key="1">
    <citation type="journal article" date="2015" name="Nature">
        <title>rRNA introns, odd ribosomes, and small enigmatic genomes across a large radiation of phyla.</title>
        <authorList>
            <person name="Brown C.T."/>
            <person name="Hug L.A."/>
            <person name="Thomas B.C."/>
            <person name="Sharon I."/>
            <person name="Castelle C.J."/>
            <person name="Singh A."/>
            <person name="Wilkins M.J."/>
            <person name="Williams K.H."/>
            <person name="Banfield J.F."/>
        </authorList>
    </citation>
    <scope>NUCLEOTIDE SEQUENCE [LARGE SCALE GENOMIC DNA]</scope>
</reference>
<evidence type="ECO:0000313" key="8">
    <source>
        <dbReference type="Proteomes" id="UP000034207"/>
    </source>
</evidence>
<comment type="caution">
    <text evidence="7">The sequence shown here is derived from an EMBL/GenBank/DDBJ whole genome shotgun (WGS) entry which is preliminary data.</text>
</comment>